<dbReference type="InterPro" id="IPR040040">
    <property type="entry name" value="ATG11"/>
</dbReference>
<feature type="coiled-coil region" evidence="3">
    <location>
        <begin position="784"/>
        <end position="811"/>
    </location>
</feature>
<organism evidence="6 7">
    <name type="scientific">Sinocyclocheilus anshuiensis</name>
    <dbReference type="NCBI Taxonomy" id="1608454"/>
    <lineage>
        <taxon>Eukaryota</taxon>
        <taxon>Metazoa</taxon>
        <taxon>Chordata</taxon>
        <taxon>Craniata</taxon>
        <taxon>Vertebrata</taxon>
        <taxon>Euteleostomi</taxon>
        <taxon>Actinopterygii</taxon>
        <taxon>Neopterygii</taxon>
        <taxon>Teleostei</taxon>
        <taxon>Ostariophysi</taxon>
        <taxon>Cypriniformes</taxon>
        <taxon>Cyprinidae</taxon>
        <taxon>Cyprininae</taxon>
        <taxon>Sinocyclocheilus</taxon>
    </lineage>
</organism>
<dbReference type="Proteomes" id="UP000472260">
    <property type="component" value="Unassembled WGS sequence"/>
</dbReference>
<dbReference type="GO" id="GO:0061709">
    <property type="term" value="P:reticulophagy"/>
    <property type="evidence" value="ECO:0007669"/>
    <property type="project" value="TreeGrafter"/>
</dbReference>
<dbReference type="GO" id="GO:0034045">
    <property type="term" value="C:phagophore assembly site membrane"/>
    <property type="evidence" value="ECO:0007669"/>
    <property type="project" value="TreeGrafter"/>
</dbReference>
<evidence type="ECO:0000313" key="6">
    <source>
        <dbReference type="Ensembl" id="ENSSANP00000037726.1"/>
    </source>
</evidence>
<feature type="coiled-coil region" evidence="3">
    <location>
        <begin position="1293"/>
        <end position="1389"/>
    </location>
</feature>
<reference evidence="6" key="1">
    <citation type="submission" date="2025-08" db="UniProtKB">
        <authorList>
            <consortium name="Ensembl"/>
        </authorList>
    </citation>
    <scope>IDENTIFICATION</scope>
</reference>
<accession>A0A671N070</accession>
<feature type="coiled-coil region" evidence="3">
    <location>
        <begin position="857"/>
        <end position="926"/>
    </location>
</feature>
<dbReference type="PANTHER" id="PTHR13222">
    <property type="entry name" value="RB1-INDUCIBLE COILED-COIL"/>
    <property type="match status" value="1"/>
</dbReference>
<gene>
    <name evidence="6" type="primary">LOC107677246</name>
</gene>
<feature type="compositionally biased region" description="Polar residues" evidence="4">
    <location>
        <begin position="638"/>
        <end position="647"/>
    </location>
</feature>
<evidence type="ECO:0000256" key="3">
    <source>
        <dbReference type="SAM" id="Coils"/>
    </source>
</evidence>
<evidence type="ECO:0000256" key="1">
    <source>
        <dbReference type="ARBA" id="ARBA00023006"/>
    </source>
</evidence>
<dbReference type="PANTHER" id="PTHR13222:SF1">
    <property type="entry name" value="RB1-INDUCIBLE COILED-COIL PROTEIN 1"/>
    <property type="match status" value="1"/>
</dbReference>
<evidence type="ECO:0000313" key="7">
    <source>
        <dbReference type="Proteomes" id="UP000472260"/>
    </source>
</evidence>
<feature type="compositionally biased region" description="Low complexity" evidence="4">
    <location>
        <begin position="648"/>
        <end position="657"/>
    </location>
</feature>
<dbReference type="GO" id="GO:0034517">
    <property type="term" value="P:ribophagy"/>
    <property type="evidence" value="ECO:0007669"/>
    <property type="project" value="TreeGrafter"/>
</dbReference>
<feature type="coiled-coil region" evidence="3">
    <location>
        <begin position="154"/>
        <end position="245"/>
    </location>
</feature>
<sequence>MDPVLQQGSLDLDSLAESPESDFMSAVNEFVIEENLMSPNPISDPTSPEMMVESLYSSVINAIDSKRIQDTTTLEKENSKIAVLKLSADRYRSAAEESQNNLRKVKEDLYHFRGLVLKEQRDFGFALKTMTIEVRNTLNSVRYCHEEELRETQQTNLQSLKDDHEKQMQTLLEELEGNQKIVRDIQRAMLELEGLVERKEKEISQLESERERSMQELQDLHKQTVQDLEEKILKQSEELKATLLSKDELAGQLENLHFEIEHGQQKIRQEMEKAEKVHLQELETWLKQQHEAELESLRLEKKSALDKLVQENLVKLRDLMDSHSLDPRMIQPFLTECRETITKLDNQNMKAIKGLEDRLYALDQMIASCKRLVNEQQELAQGFLANQKRAENLKDTSVLPDLCLSHANQLMIMLTNHRKLLDIKQKCTTAKQELANNLQVRLKWCCYVMLHADQDGEKLQALLRLLTELLERVRVVEALSTVPQMYCLAVVEVVRRRMFIGHYRQWASALVKDGKNLYEAEKVKRETFGKLFRKSFLRNRLFRGLDSWPPSSFCTRKPRKFDFELPDISLSDLQYLKSCCPSEVQPYLRVPTLCDFEPLNQHVEVLHQLVQAAQSVDEMSKTITHLLNEQKISFSQSAQRSTALTPRSESTTEITSTSTKTLSTLSLKAPDCQPLALPGPLEDLSPDSIDAQTFDFETIGHPNMDPVLQQGSLDLDSLAESPESDFMSAVNEFVIEENLMSPNPISDPTSPEMMVESLYSSVINAIDSKRIKDTTTLEKENSKIAALKLSADRYRSAAEESQNNLRKVKEDLYHFRGLVLKEQRDFGFALKTMTIEVRNALNSVRYCHEEELRETQQTNLQSLKDDHEKQMQTLLEELEGNQKIVRDIQRAMLELEGLVERKEKEISQLESERARSMQELQDLHMQTLLDLEQKLLKQSEELKAALLSKDEVAGQLEKLHFEIEHSQQKIRQDMEKAEKVHLQELETWLKQQHEAELESLRLEKKSALDKLVQENLVKLRDLMDSHSAELKDREGRLKDLEARITELADARCKLEVEMALKEAEMEDMRLQYEEAKSTQEEVLKAELTTQTTTLQTQIDMLNKQLQQKNEEYEVGLAELRALMRLEKDHCISELVDRHEEESTLLRQEFSALKQKSQDAEKDCEKRVQKIQHDHQNQLDALQREKEYEQRAFQEKERELSTVIGDLQAENTLLSGRLEQERVEALQRAEKEKEQAVKAALQEALRDFQLQKEETETRLLGQIELLENQEAIVKTGLETSTALSLDSGQWTEERASLLAQLELLERTKNEEMQNLKTSLIAEQQTNFNTVVTREKLKKEQIINDLTEKLKNLTQQQEKDKGLIETLSEDRASILQEKKQMEEELNRLRSTVLVSSSFFPPNPIPVFTEAHGACGPTHAEALSPSTPDPERLASTAAFKDEERVESAVEASMMTMSQSMSSVSSRHSEKIAIRDFQVGDLVLIILDERHDNYVLFTVGPTLYFLHSESLTALDLKPATGATRRPWVLGKVMEKEYCQAKKAQNRFKVPLGTKFYRVKAVPWNKKV</sequence>
<dbReference type="GO" id="GO:0034727">
    <property type="term" value="P:piecemeal microautophagy of the nucleus"/>
    <property type="evidence" value="ECO:0007669"/>
    <property type="project" value="TreeGrafter"/>
</dbReference>
<dbReference type="GO" id="GO:0060090">
    <property type="term" value="F:molecular adaptor activity"/>
    <property type="evidence" value="ECO:0007669"/>
    <property type="project" value="TreeGrafter"/>
</dbReference>
<evidence type="ECO:0000256" key="4">
    <source>
        <dbReference type="SAM" id="MobiDB-lite"/>
    </source>
</evidence>
<proteinExistence type="predicted"/>
<feature type="region of interest" description="Disordered" evidence="4">
    <location>
        <begin position="638"/>
        <end position="657"/>
    </location>
</feature>
<name>A0A671N070_9TELE</name>
<reference evidence="6" key="2">
    <citation type="submission" date="2025-09" db="UniProtKB">
        <authorList>
            <consortium name="Ensembl"/>
        </authorList>
    </citation>
    <scope>IDENTIFICATION</scope>
</reference>
<evidence type="ECO:0000256" key="2">
    <source>
        <dbReference type="ARBA" id="ARBA00023054"/>
    </source>
</evidence>
<protein>
    <submittedName>
        <fullName evidence="6">RB1-inducible coiled-coil protein 1-like</fullName>
    </submittedName>
</protein>
<dbReference type="GO" id="GO:0000045">
    <property type="term" value="P:autophagosome assembly"/>
    <property type="evidence" value="ECO:0007669"/>
    <property type="project" value="InterPro"/>
</dbReference>
<keyword evidence="2 3" id="KW-0175">Coiled coil</keyword>
<dbReference type="InterPro" id="IPR019460">
    <property type="entry name" value="Atg11_C"/>
</dbReference>
<dbReference type="GO" id="GO:1990316">
    <property type="term" value="C:Atg1/ULK1 kinase complex"/>
    <property type="evidence" value="ECO:0007669"/>
    <property type="project" value="TreeGrafter"/>
</dbReference>
<evidence type="ECO:0000259" key="5">
    <source>
        <dbReference type="Pfam" id="PF10377"/>
    </source>
</evidence>
<feature type="coiled-coil region" evidence="3">
    <location>
        <begin position="990"/>
        <end position="1257"/>
    </location>
</feature>
<dbReference type="Ensembl" id="ENSSANT00000040154.1">
    <property type="protein sequence ID" value="ENSSANP00000037726.1"/>
    <property type="gene ID" value="ENSSANG00000019211.1"/>
</dbReference>
<keyword evidence="7" id="KW-1185">Reference proteome</keyword>
<dbReference type="GO" id="GO:0061723">
    <property type="term" value="P:glycophagy"/>
    <property type="evidence" value="ECO:0007669"/>
    <property type="project" value="TreeGrafter"/>
</dbReference>
<feature type="domain" description="Autophagy-related protein 11 C-terminal" evidence="5">
    <location>
        <begin position="1435"/>
        <end position="1557"/>
    </location>
</feature>
<keyword evidence="1" id="KW-0072">Autophagy</keyword>
<dbReference type="GO" id="GO:0000422">
    <property type="term" value="P:autophagy of mitochondrion"/>
    <property type="evidence" value="ECO:0007669"/>
    <property type="project" value="TreeGrafter"/>
</dbReference>
<dbReference type="GO" id="GO:0019901">
    <property type="term" value="F:protein kinase binding"/>
    <property type="evidence" value="ECO:0007669"/>
    <property type="project" value="TreeGrafter"/>
</dbReference>
<dbReference type="Pfam" id="PF10377">
    <property type="entry name" value="ATG11"/>
    <property type="match status" value="1"/>
</dbReference>